<dbReference type="Proteomes" id="UP000827296">
    <property type="component" value="Segment"/>
</dbReference>
<reference evidence="1 2" key="1">
    <citation type="journal article" date="2022" name="Viruses">
        <title>Two Novel Lytic Bacteriophages Infecting Enterococcus spp. Are Promising Candidates for Targeted Antibacterial Therapy.</title>
        <authorList>
            <person name="Tkachev P.V."/>
            <person name="Pchelin I.M."/>
            <person name="Azarov D.V."/>
            <person name="Gorshkov A.N."/>
            <person name="Shamova O.V."/>
            <person name="Dmitriev A.V."/>
            <person name="Goncharov A.E."/>
        </authorList>
    </citation>
    <scope>NUCLEOTIDE SEQUENCE [LARGE SCALE GENOMIC DNA]</scope>
</reference>
<protein>
    <submittedName>
        <fullName evidence="1">RNA polymerase sigma factor</fullName>
    </submittedName>
</protein>
<proteinExistence type="predicted"/>
<accession>A0AAE7WE77</accession>
<sequence>MANSLTPHKSYYERLVEADKSNDFRKILIRLMNRVIMKVKVPIEVREEFCMDVLTMYYERFGAVDVPDSLANILSTYYLQDDTRGDFGGENKFARCSKFEYSFASDKKEKRIRTEDLYKECPIKLDVLEGNGYTRDSIVTDDEVANAELRADLIKAIDKAGLTPEERMVIELNLIQDYTMREIEVMEGMPSRSTLSRYLKSARKKIVKQI</sequence>
<name>A0AAE7WE77_9CAUD</name>
<keyword evidence="2" id="KW-1185">Reference proteome</keyword>
<dbReference type="InterPro" id="IPR013324">
    <property type="entry name" value="RNA_pol_sigma_r3/r4-like"/>
</dbReference>
<evidence type="ECO:0000313" key="1">
    <source>
        <dbReference type="EMBL" id="QYI86565.1"/>
    </source>
</evidence>
<dbReference type="EMBL" id="MZ333457">
    <property type="protein sequence ID" value="QYI86565.1"/>
    <property type="molecule type" value="Genomic_DNA"/>
</dbReference>
<dbReference type="SUPFAM" id="SSF88659">
    <property type="entry name" value="Sigma3 and sigma4 domains of RNA polymerase sigma factors"/>
    <property type="match status" value="1"/>
</dbReference>
<dbReference type="Gene3D" id="1.10.10.10">
    <property type="entry name" value="Winged helix-like DNA-binding domain superfamily/Winged helix DNA-binding domain"/>
    <property type="match status" value="1"/>
</dbReference>
<organism evidence="1 2">
    <name type="scientific">Enterococcus phage SSsP-1</name>
    <dbReference type="NCBI Taxonomy" id="2859527"/>
    <lineage>
        <taxon>Viruses</taxon>
        <taxon>Duplodnaviria</taxon>
        <taxon>Heunggongvirae</taxon>
        <taxon>Uroviricota</taxon>
        <taxon>Caudoviricetes</taxon>
        <taxon>Saphexavirus</taxon>
        <taxon>Saphexavirus SSsP1</taxon>
    </lineage>
</organism>
<evidence type="ECO:0000313" key="2">
    <source>
        <dbReference type="Proteomes" id="UP000827296"/>
    </source>
</evidence>
<dbReference type="InterPro" id="IPR036388">
    <property type="entry name" value="WH-like_DNA-bd_sf"/>
</dbReference>